<sequence length="264" mass="28475">MTHPIGPDVPATDPLHTIVRALRGAIASVEAAIVRLRGEDVEPDTVERVLALAQAPDLGDVVGHHNTLTRAVAIVDHTATLTDADWAPIADLGPLLTEAVTRLREHAGDLLDGVDPDATMAAHVAYVQKIAADGLLGETLQLLVLVEDCLFMWQRLCLERARSTNPEALADVRGVARAVLADHFERDGDLLRRARRALARCAEGAPFEVVRRLSPGRTKRTLAQLRADLDDVRSACRADDAGWLADEAPEIADTLDSIDSPLKT</sequence>
<dbReference type="EMBL" id="JAUZMZ010000372">
    <property type="protein sequence ID" value="MEE2035546.1"/>
    <property type="molecule type" value="Genomic_DNA"/>
</dbReference>
<dbReference type="Proteomes" id="UP001331936">
    <property type="component" value="Unassembled WGS sequence"/>
</dbReference>
<keyword evidence="2" id="KW-1185">Reference proteome</keyword>
<gene>
    <name evidence="1" type="ORF">Q8814_26180</name>
</gene>
<evidence type="ECO:0000313" key="2">
    <source>
        <dbReference type="Proteomes" id="UP001331936"/>
    </source>
</evidence>
<reference evidence="1 2" key="1">
    <citation type="submission" date="2023-08" db="EMBL/GenBank/DDBJ databases">
        <authorList>
            <person name="Girao M."/>
            <person name="Carvalho M.F."/>
        </authorList>
    </citation>
    <scope>NUCLEOTIDE SEQUENCE [LARGE SCALE GENOMIC DNA]</scope>
    <source>
        <strain evidence="1 2">CC-R104</strain>
    </source>
</reference>
<feature type="non-terminal residue" evidence="1">
    <location>
        <position position="264"/>
    </location>
</feature>
<evidence type="ECO:0000313" key="1">
    <source>
        <dbReference type="EMBL" id="MEE2035546.1"/>
    </source>
</evidence>
<name>A0ABU7JZY1_9NOCA</name>
<accession>A0ABU7JZY1</accession>
<organism evidence="1 2">
    <name type="scientific">Rhodococcus chondri</name>
    <dbReference type="NCBI Taxonomy" id="3065941"/>
    <lineage>
        <taxon>Bacteria</taxon>
        <taxon>Bacillati</taxon>
        <taxon>Actinomycetota</taxon>
        <taxon>Actinomycetes</taxon>
        <taxon>Mycobacteriales</taxon>
        <taxon>Nocardiaceae</taxon>
        <taxon>Rhodococcus</taxon>
    </lineage>
</organism>
<proteinExistence type="predicted"/>
<comment type="caution">
    <text evidence="1">The sequence shown here is derived from an EMBL/GenBank/DDBJ whole genome shotgun (WGS) entry which is preliminary data.</text>
</comment>
<dbReference type="RefSeq" id="WP_330154839.1">
    <property type="nucleotide sequence ID" value="NZ_JAUZMZ010000372.1"/>
</dbReference>
<protein>
    <submittedName>
        <fullName evidence="1">Uncharacterized protein</fullName>
    </submittedName>
</protein>